<dbReference type="OrthoDB" id="429427at2759"/>
<dbReference type="InterPro" id="IPR028211">
    <property type="entry name" value="Ntr2"/>
</dbReference>
<sequence>MALKKSLSARRVPRKIGSDGEQDDEAIPADHSSQESAVKKPSTSGKAKKRSSLRMSFGLSEADNEVINERTPMSIPKRTNFTRVATENKAKRSSMLTEHLPFRADLSEDKPNYSKEYLAELKQSTPSAPKVDLVLSDEETQEIQELNIAAKFGSMAALESERSAFIPSEAEIREKKERRRRLAREDNYIVLNGRNEIASEDEELTDDEFAPRRTKNFEIAEWKDQHKYGETRLEHEDEDLAEGFDEYVEDGGISLGRKAEREAQKKRRAEMASMIADAEGGSSDNCSDDSIFELNDAYEAAQAKAGAYNSRSGLRNRNDGRQTPPRITPLPNLKDVMQRLRDNVKHVEEERAMKLRRLEELRAERAQVKDRETWIQAQLKETGDRYEKLRVEAGISTVALTPHDTANSEKLALGRGLENLGVGPVTSQIEDSEA</sequence>
<name>A0A6A6VRE2_9PEZI</name>
<accession>A0A6A6VRE2</accession>
<dbReference type="GO" id="GO:0071008">
    <property type="term" value="C:U2-type post-mRNA release spliceosomal complex"/>
    <property type="evidence" value="ECO:0007669"/>
    <property type="project" value="InterPro"/>
</dbReference>
<evidence type="ECO:0000256" key="1">
    <source>
        <dbReference type="ARBA" id="ARBA00004123"/>
    </source>
</evidence>
<dbReference type="RefSeq" id="XP_033595699.1">
    <property type="nucleotide sequence ID" value="XM_033746225.1"/>
</dbReference>
<evidence type="ECO:0000313" key="4">
    <source>
        <dbReference type="EMBL" id="KAF2753248.1"/>
    </source>
</evidence>
<dbReference type="PANTHER" id="PTHR12214">
    <property type="entry name" value="GC-RICH SEQUENCE DNA-BINDING FACTOR"/>
    <property type="match status" value="1"/>
</dbReference>
<feature type="region of interest" description="Disordered" evidence="3">
    <location>
        <begin position="309"/>
        <end position="331"/>
    </location>
</feature>
<organism evidence="4 5">
    <name type="scientific">Pseudovirgaria hyperparasitica</name>
    <dbReference type="NCBI Taxonomy" id="470096"/>
    <lineage>
        <taxon>Eukaryota</taxon>
        <taxon>Fungi</taxon>
        <taxon>Dikarya</taxon>
        <taxon>Ascomycota</taxon>
        <taxon>Pezizomycotina</taxon>
        <taxon>Dothideomycetes</taxon>
        <taxon>Dothideomycetes incertae sedis</taxon>
        <taxon>Acrospermales</taxon>
        <taxon>Acrospermaceae</taxon>
        <taxon>Pseudovirgaria</taxon>
    </lineage>
</organism>
<dbReference type="GO" id="GO:0000390">
    <property type="term" value="P:spliceosomal complex disassembly"/>
    <property type="evidence" value="ECO:0007669"/>
    <property type="project" value="InterPro"/>
</dbReference>
<feature type="region of interest" description="Disordered" evidence="3">
    <location>
        <begin position="1"/>
        <end position="74"/>
    </location>
</feature>
<dbReference type="InterPro" id="IPR012890">
    <property type="entry name" value="GCFC2-like"/>
</dbReference>
<gene>
    <name evidence="4" type="ORF">EJ05DRAFT_494996</name>
</gene>
<reference evidence="4" key="1">
    <citation type="journal article" date="2020" name="Stud. Mycol.">
        <title>101 Dothideomycetes genomes: a test case for predicting lifestyles and emergence of pathogens.</title>
        <authorList>
            <person name="Haridas S."/>
            <person name="Albert R."/>
            <person name="Binder M."/>
            <person name="Bloem J."/>
            <person name="Labutti K."/>
            <person name="Salamov A."/>
            <person name="Andreopoulos B."/>
            <person name="Baker S."/>
            <person name="Barry K."/>
            <person name="Bills G."/>
            <person name="Bluhm B."/>
            <person name="Cannon C."/>
            <person name="Castanera R."/>
            <person name="Culley D."/>
            <person name="Daum C."/>
            <person name="Ezra D."/>
            <person name="Gonzalez J."/>
            <person name="Henrissat B."/>
            <person name="Kuo A."/>
            <person name="Liang C."/>
            <person name="Lipzen A."/>
            <person name="Lutzoni F."/>
            <person name="Magnuson J."/>
            <person name="Mondo S."/>
            <person name="Nolan M."/>
            <person name="Ohm R."/>
            <person name="Pangilinan J."/>
            <person name="Park H.-J."/>
            <person name="Ramirez L."/>
            <person name="Alfaro M."/>
            <person name="Sun H."/>
            <person name="Tritt A."/>
            <person name="Yoshinaga Y."/>
            <person name="Zwiers L.-H."/>
            <person name="Turgeon B."/>
            <person name="Goodwin S."/>
            <person name="Spatafora J."/>
            <person name="Crous P."/>
            <person name="Grigoriev I."/>
        </authorList>
    </citation>
    <scope>NUCLEOTIDE SEQUENCE</scope>
    <source>
        <strain evidence="4">CBS 121739</strain>
    </source>
</reference>
<comment type="subcellular location">
    <subcellularLocation>
        <location evidence="1">Nucleus</location>
    </subcellularLocation>
</comment>
<proteinExistence type="predicted"/>
<dbReference type="EMBL" id="ML996585">
    <property type="protein sequence ID" value="KAF2753248.1"/>
    <property type="molecule type" value="Genomic_DNA"/>
</dbReference>
<dbReference type="AlphaFoldDB" id="A0A6A6VRE2"/>
<dbReference type="GeneID" id="54487279"/>
<protein>
    <submittedName>
        <fullName evidence="4">Uncharacterized protein</fullName>
    </submittedName>
</protein>
<keyword evidence="2" id="KW-0539">Nucleus</keyword>
<evidence type="ECO:0000313" key="5">
    <source>
        <dbReference type="Proteomes" id="UP000799437"/>
    </source>
</evidence>
<dbReference type="Proteomes" id="UP000799437">
    <property type="component" value="Unassembled WGS sequence"/>
</dbReference>
<evidence type="ECO:0000256" key="3">
    <source>
        <dbReference type="SAM" id="MobiDB-lite"/>
    </source>
</evidence>
<dbReference type="GO" id="GO:0003677">
    <property type="term" value="F:DNA binding"/>
    <property type="evidence" value="ECO:0007669"/>
    <property type="project" value="InterPro"/>
</dbReference>
<dbReference type="PANTHER" id="PTHR12214:SF0">
    <property type="entry name" value="LD29489P"/>
    <property type="match status" value="1"/>
</dbReference>
<dbReference type="Pfam" id="PF15458">
    <property type="entry name" value="NTR2"/>
    <property type="match status" value="1"/>
</dbReference>
<evidence type="ECO:0000256" key="2">
    <source>
        <dbReference type="ARBA" id="ARBA00023242"/>
    </source>
</evidence>
<keyword evidence="5" id="KW-1185">Reference proteome</keyword>